<name>A0ACC2KLG2_PERAE</name>
<dbReference type="EMBL" id="CM056818">
    <property type="protein sequence ID" value="KAJ8621809.1"/>
    <property type="molecule type" value="Genomic_DNA"/>
</dbReference>
<gene>
    <name evidence="1" type="ORF">MRB53_030338</name>
</gene>
<reference evidence="1 2" key="1">
    <citation type="journal article" date="2022" name="Hortic Res">
        <title>A haplotype resolved chromosomal level avocado genome allows analysis of novel avocado genes.</title>
        <authorList>
            <person name="Nath O."/>
            <person name="Fletcher S.J."/>
            <person name="Hayward A."/>
            <person name="Shaw L.M."/>
            <person name="Masouleh A.K."/>
            <person name="Furtado A."/>
            <person name="Henry R.J."/>
            <person name="Mitter N."/>
        </authorList>
    </citation>
    <scope>NUCLEOTIDE SEQUENCE [LARGE SCALE GENOMIC DNA]</scope>
    <source>
        <strain evidence="2">cv. Hass</strain>
    </source>
</reference>
<dbReference type="Proteomes" id="UP001234297">
    <property type="component" value="Chromosome 10"/>
</dbReference>
<accession>A0ACC2KLG2</accession>
<protein>
    <submittedName>
        <fullName evidence="1">Uncharacterized protein</fullName>
    </submittedName>
</protein>
<keyword evidence="2" id="KW-1185">Reference proteome</keyword>
<sequence>MRLPHEVNEKGRDHLVTGYAVLEGRVRLTDPWSRLSSYVETNDETPQCTSEQTLLLAAICEIARRLTENNSQGGIAHAFWPSSLTKNRFSLSPFAFLLLGLDPTMLMQAPEALLQPYSLAWSLISPPLKEFLCYTQPFQKFFRREVP</sequence>
<proteinExistence type="predicted"/>
<organism evidence="1 2">
    <name type="scientific">Persea americana</name>
    <name type="common">Avocado</name>
    <dbReference type="NCBI Taxonomy" id="3435"/>
    <lineage>
        <taxon>Eukaryota</taxon>
        <taxon>Viridiplantae</taxon>
        <taxon>Streptophyta</taxon>
        <taxon>Embryophyta</taxon>
        <taxon>Tracheophyta</taxon>
        <taxon>Spermatophyta</taxon>
        <taxon>Magnoliopsida</taxon>
        <taxon>Magnoliidae</taxon>
        <taxon>Laurales</taxon>
        <taxon>Lauraceae</taxon>
        <taxon>Persea</taxon>
    </lineage>
</organism>
<evidence type="ECO:0000313" key="1">
    <source>
        <dbReference type="EMBL" id="KAJ8621809.1"/>
    </source>
</evidence>
<evidence type="ECO:0000313" key="2">
    <source>
        <dbReference type="Proteomes" id="UP001234297"/>
    </source>
</evidence>
<comment type="caution">
    <text evidence="1">The sequence shown here is derived from an EMBL/GenBank/DDBJ whole genome shotgun (WGS) entry which is preliminary data.</text>
</comment>